<evidence type="ECO:0000259" key="7">
    <source>
        <dbReference type="Pfam" id="PF25785"/>
    </source>
</evidence>
<feature type="region of interest" description="Disordered" evidence="5">
    <location>
        <begin position="1643"/>
        <end position="1820"/>
    </location>
</feature>
<accession>A0A1Q3A540</accession>
<feature type="coiled-coil region" evidence="4">
    <location>
        <begin position="266"/>
        <end position="367"/>
    </location>
</feature>
<comment type="caution">
    <text evidence="8">The sequence shown here is derived from an EMBL/GenBank/DDBJ whole genome shotgun (WGS) entry which is preliminary data.</text>
</comment>
<proteinExistence type="predicted"/>
<dbReference type="GO" id="GO:0005643">
    <property type="term" value="C:nuclear pore"/>
    <property type="evidence" value="ECO:0007669"/>
    <property type="project" value="TreeGrafter"/>
</dbReference>
<feature type="domain" description="Nucleoprotein TPR/MLP1-2" evidence="6">
    <location>
        <begin position="1020"/>
        <end position="1146"/>
    </location>
</feature>
<evidence type="ECO:0000256" key="5">
    <source>
        <dbReference type="SAM" id="MobiDB-lite"/>
    </source>
</evidence>
<organism evidence="8 9">
    <name type="scientific">Zygosaccharomyces rouxii</name>
    <dbReference type="NCBI Taxonomy" id="4956"/>
    <lineage>
        <taxon>Eukaryota</taxon>
        <taxon>Fungi</taxon>
        <taxon>Dikarya</taxon>
        <taxon>Ascomycota</taxon>
        <taxon>Saccharomycotina</taxon>
        <taxon>Saccharomycetes</taxon>
        <taxon>Saccharomycetales</taxon>
        <taxon>Saccharomycetaceae</taxon>
        <taxon>Zygosaccharomyces</taxon>
    </lineage>
</organism>
<dbReference type="Pfam" id="PF25785">
    <property type="entry name" value="TPR"/>
    <property type="match status" value="1"/>
</dbReference>
<evidence type="ECO:0000256" key="3">
    <source>
        <dbReference type="ARBA" id="ARBA00023242"/>
    </source>
</evidence>
<feature type="region of interest" description="Disordered" evidence="5">
    <location>
        <begin position="1583"/>
        <end position="1606"/>
    </location>
</feature>
<dbReference type="Gene3D" id="1.10.287.1490">
    <property type="match status" value="1"/>
</dbReference>
<feature type="compositionally biased region" description="Basic and acidic residues" evidence="5">
    <location>
        <begin position="1643"/>
        <end position="1660"/>
    </location>
</feature>
<feature type="compositionally biased region" description="Low complexity" evidence="5">
    <location>
        <begin position="1704"/>
        <end position="1720"/>
    </location>
</feature>
<evidence type="ECO:0000259" key="6">
    <source>
        <dbReference type="Pfam" id="PF07926"/>
    </source>
</evidence>
<evidence type="ECO:0000256" key="4">
    <source>
        <dbReference type="SAM" id="Coils"/>
    </source>
</evidence>
<name>A0A1Q3A540_ZYGRO</name>
<dbReference type="Proteomes" id="UP000187013">
    <property type="component" value="Unassembled WGS sequence"/>
</dbReference>
<feature type="coiled-coil region" evidence="4">
    <location>
        <begin position="552"/>
        <end position="626"/>
    </location>
</feature>
<dbReference type="PANTHER" id="PTHR18898:SF2">
    <property type="entry name" value="NUCLEOPROTEIN TPR"/>
    <property type="match status" value="1"/>
</dbReference>
<dbReference type="InterPro" id="IPR057974">
    <property type="entry name" value="NUA/TPR/MLP1-2-like_dom"/>
</dbReference>
<feature type="coiled-coil region" evidence="4">
    <location>
        <begin position="803"/>
        <end position="852"/>
    </location>
</feature>
<dbReference type="GO" id="GO:0006406">
    <property type="term" value="P:mRNA export from nucleus"/>
    <property type="evidence" value="ECO:0007669"/>
    <property type="project" value="TreeGrafter"/>
</dbReference>
<dbReference type="Pfam" id="PF07926">
    <property type="entry name" value="TPR_MLP1_2"/>
    <property type="match status" value="1"/>
</dbReference>
<gene>
    <name evidence="8" type="ORF">ZYGR_0AD00290</name>
</gene>
<sequence>MSEGETGVANIVTSGDNHNDVSLGKLSAFYGVPEDQLVLIDGGILTILENKVLDFNELKSQNLRLNVTIDEIKTFSSKREEGLKNEIENLMKDNDSIRLERSQAQEESTQSSRDKQKIQNEVESLQEKLSDLDQERETLKQDKREVVAVLEEKIKELESFRTESRKSLDDSKRLRQQVLELETTVQNLKSKELRDQSEIQTITQRLTILQKNSQWLEEEVTSKTEQLISTRRKNDDELDRLTSESLSCKNELQLEKSRNQVITTKNEELTKSLQEKLMEMKDLSDSLYREKQEFAHEMSMKQKLIDLLENQVKSLQGELNASLDKDNVELLANGERNTENEKLIQELITLKENFEESERERLRLEALVQELIPGDDSQDDINNTSSFISLRNKDSSLRDMGILKKELIKERHQKERLQRQVESFIVELEYKIPVINSFKERTSMLEKELNDVALLLDHTSNEKEKREREFEALSKKVKDSESSIHTLTRQRTDLAHQVQFLLMNISVQVDSGGLLSAEEVSFIKRIVNNDDPNSESDSQRVISERLVEFNNIATLQEKNMELLKTVRKLAEKLESEEKDVNKKIQTFENDTIKEAKEAIVSLQDYNANLESKVEILTKECDAFKAICSRNGSDQNGSLSANGTQGNRNGSSDEEKLRTLEARLTSLTVESSQNNKMLNNEIHELYRSKTQISIELEKERSSKTLTEERLKLIQHTLELTRNENQQLVKRSQNLQSIFDRQDSRTAETVNELIACNSKLAVLETKVANLETEKELLQSSERTSRENYLKLSEERNSLRIMVSQLQTLQSEREKFLKEIQTTYKENLDSLEQEKADARARLDAKTKEAEDMENSKRTQIQWYQDKLDSVVAESQHLKQELQTKTFLVTDLESEVRKLEKQVEESEARIQSYQVLSGSEVETSPESSLRKELEKTKINLSDTYAEIDQYKNLLSTTEESLSQLTQDYASDKQELQLQVETLQNEKSQLQDVVAKLNESVTKLEESLQDANKAAENEKNTLQKKIATLETESKGSHQLKEEYDAQILKLQRDLEQQASFANRAQRNYEEELQKDSNVSKTISELREQSQKDRIEITRLKNSEEQVRQVLEQNEKSWSAQKEEYERQLETSRQHLEDLSTQNSLLYDQIELFSKDNSDGVNGETAEVREILTNLRRERDILGTKLTVSQREEQTLRRSLASVENELDTTKRQLSQFQKEITTHSELIGQHEKIIEQLNQLNLLRESNITLRNAAEEENKKNRELQEELNQLRERILPLESELNTLHTSVLEKDQQLNLYKEEANRWKERSQEILHKHDRIDPEDHKELKEKVSILETKLDETNKENKELDDRFNRLKKQAHEKLNSSKIAQTTLSNQLNELREAKSELEGKFEAEERKVHELQERLNAHGNDTKTVESVQKELSDALEHSRELEQNLSATLQQNEEITKKLNDEIDSLKLELHSLKEQSAATAKGEISEDLSNVVESMRRSFEEEKINFLKEKTEELKKLKEEKHTLQVNGNEPQQQPVNYEEIKRQWESEQEESILKRIAEAEENLKKRIRLPTEERIKQVVEKKKAALEELYKKKLEESKSSLESSDGNNSDLKKQLEKDLQEKFEAELQAVKKKAFEEGKQQAAMKSTLLERKISKLESQLHGKVDSPDKSSSETSSVPKPNLPSKIDEKSVTTNQSVPNPLVSGEKVLKLDPSKPTFNFSSFSGGNPFTSSPQNNDTMGTSAFGFKPTFTLSNNSNKSSGTKIDSSSTENKPANPFSSFTETGASSPERESSNTAMTPTPGEGASTPSKRAAEDDDNEVGSESKKPREENA</sequence>
<feature type="region of interest" description="Disordered" evidence="5">
    <location>
        <begin position="94"/>
        <end position="120"/>
    </location>
</feature>
<feature type="compositionally biased region" description="Basic and acidic residues" evidence="5">
    <location>
        <begin position="94"/>
        <end position="104"/>
    </location>
</feature>
<feature type="compositionally biased region" description="Polar residues" evidence="5">
    <location>
        <begin position="631"/>
        <end position="649"/>
    </location>
</feature>
<protein>
    <submittedName>
        <fullName evidence="8">Uncharacterized protein</fullName>
    </submittedName>
</protein>
<feature type="region of interest" description="Disordered" evidence="5">
    <location>
        <begin position="631"/>
        <end position="654"/>
    </location>
</feature>
<dbReference type="OrthoDB" id="343070at2759"/>
<evidence type="ECO:0000256" key="2">
    <source>
        <dbReference type="ARBA" id="ARBA00023054"/>
    </source>
</evidence>
<reference evidence="8 9" key="1">
    <citation type="submission" date="2016-08" db="EMBL/GenBank/DDBJ databases">
        <title>Draft genome sequence of allopolyploid Zygosaccharomyces rouxii.</title>
        <authorList>
            <person name="Watanabe J."/>
            <person name="Uehara K."/>
            <person name="Mogi Y."/>
            <person name="Tsukioka Y."/>
        </authorList>
    </citation>
    <scope>NUCLEOTIDE SEQUENCE [LARGE SCALE GENOMIC DNA]</scope>
    <source>
        <strain evidence="8 9">NBRC 110957</strain>
    </source>
</reference>
<evidence type="ECO:0000313" key="9">
    <source>
        <dbReference type="Proteomes" id="UP000187013"/>
    </source>
</evidence>
<feature type="compositionally biased region" description="Basic and acidic residues" evidence="5">
    <location>
        <begin position="1810"/>
        <end position="1820"/>
    </location>
</feature>
<feature type="coiled-coil region" evidence="4">
    <location>
        <begin position="1187"/>
        <end position="1515"/>
    </location>
</feature>
<feature type="domain" description="NUA/TPR/MLP1-2-like" evidence="7">
    <location>
        <begin position="471"/>
        <end position="578"/>
    </location>
</feature>
<feature type="compositionally biased region" description="Polar residues" evidence="5">
    <location>
        <begin position="1738"/>
        <end position="1774"/>
    </location>
</feature>
<dbReference type="PANTHER" id="PTHR18898">
    <property type="entry name" value="NUCLEOPROTEIN TPR-RELATED"/>
    <property type="match status" value="1"/>
</dbReference>
<evidence type="ECO:0000313" key="8">
    <source>
        <dbReference type="EMBL" id="GAV50846.1"/>
    </source>
</evidence>
<keyword evidence="2 4" id="KW-0175">Coiled coil</keyword>
<dbReference type="EMBL" id="BDGX01000030">
    <property type="protein sequence ID" value="GAV50846.1"/>
    <property type="molecule type" value="Genomic_DNA"/>
</dbReference>
<keyword evidence="3" id="KW-0539">Nucleus</keyword>
<comment type="subcellular location">
    <subcellularLocation>
        <location evidence="1">Nucleus</location>
    </subcellularLocation>
</comment>
<evidence type="ECO:0000256" key="1">
    <source>
        <dbReference type="ARBA" id="ARBA00004123"/>
    </source>
</evidence>
<feature type="coiled-coil region" evidence="4">
    <location>
        <begin position="716"/>
        <end position="778"/>
    </location>
</feature>
<dbReference type="GO" id="GO:0006606">
    <property type="term" value="P:protein import into nucleus"/>
    <property type="evidence" value="ECO:0007669"/>
    <property type="project" value="InterPro"/>
</dbReference>
<feature type="region of interest" description="Disordered" evidence="5">
    <location>
        <begin position="1062"/>
        <end position="1082"/>
    </location>
</feature>
<dbReference type="GO" id="GO:0017056">
    <property type="term" value="F:structural constituent of nuclear pore"/>
    <property type="evidence" value="ECO:0007669"/>
    <property type="project" value="TreeGrafter"/>
</dbReference>
<dbReference type="InterPro" id="IPR012929">
    <property type="entry name" value="Nucleoprot-TPR/MLP1-2_dom"/>
</dbReference>
<dbReference type="eggNOG" id="KOG4674">
    <property type="taxonomic scope" value="Eukaryota"/>
</dbReference>